<keyword evidence="7 9" id="KW-0808">Transferase</keyword>
<dbReference type="GO" id="GO:0043541">
    <property type="term" value="C:UDP-N-acetylglucosamine transferase complex"/>
    <property type="evidence" value="ECO:0007669"/>
    <property type="project" value="TreeGrafter"/>
</dbReference>
<comment type="caution">
    <text evidence="9">The sequence shown here is derived from an EMBL/GenBank/DDBJ whole genome shotgun (WGS) entry which is preliminary data.</text>
</comment>
<comment type="subunit">
    <text evidence="1 7">Heterodimer with ALG14 to form a functional enzyme.</text>
</comment>
<dbReference type="InterPro" id="IPR052474">
    <property type="entry name" value="UDP-GlcNAc_transferase"/>
</dbReference>
<dbReference type="SMR" id="A0A0F2LUA0"/>
<dbReference type="GO" id="GO:0004577">
    <property type="term" value="F:N-acetylglucosaminyldiphosphodolichol N-acetylglucosaminyltransferase activity"/>
    <property type="evidence" value="ECO:0007669"/>
    <property type="project" value="UniProtKB-EC"/>
</dbReference>
<dbReference type="EC" id="2.4.1.141" evidence="2 7"/>
<evidence type="ECO:0000259" key="8">
    <source>
        <dbReference type="Pfam" id="PF04101"/>
    </source>
</evidence>
<keyword evidence="7 9" id="KW-0328">Glycosyltransferase</keyword>
<proteinExistence type="inferred from homology"/>
<dbReference type="InterPro" id="IPR007235">
    <property type="entry name" value="Glyco_trans_28_C"/>
</dbReference>
<protein>
    <recommendedName>
        <fullName evidence="3 7">UDP-N-acetylglucosamine transferase subunit ALG13</fullName>
        <ecNumber evidence="2 7">2.4.1.141</ecNumber>
    </recommendedName>
    <alternativeName>
        <fullName evidence="5 7">Asparagine-linked glycosylation protein 13</fullName>
    </alternativeName>
</protein>
<name>A0A0F2LUA0_SPOSC</name>
<sequence length="232" mass="24677">MGPGKNQPGHADGRRCFVTVGATASFIKLLREVLEPRFLDGLGARGFSELVVQTGPDHDWALKQIEALGQQSDDAAKTDGPPKPQWPAIEVVSYTTDMPSLMLPCRGEAHRRLPGAMISHAGSGSILEAVRCDVPLIVVANPDLLGNHQAELADAVHDAGWAVRGDLGRLDDAVAELQETLAATQAEGLPAYQEPPFPTAEAERSGLFDWAAVYAGQDPGTASTEPNLLRLD</sequence>
<dbReference type="PANTHER" id="PTHR47043">
    <property type="entry name" value="UDP-N-ACETYLGLUCOSAMINE TRANSFERASE SUBUNIT ALG13"/>
    <property type="match status" value="1"/>
</dbReference>
<evidence type="ECO:0000256" key="3">
    <source>
        <dbReference type="ARBA" id="ARBA00017468"/>
    </source>
</evidence>
<dbReference type="SUPFAM" id="SSF53756">
    <property type="entry name" value="UDP-Glycosyltransferase/glycogen phosphorylase"/>
    <property type="match status" value="1"/>
</dbReference>
<evidence type="ECO:0000313" key="9">
    <source>
        <dbReference type="EMBL" id="KJR81037.1"/>
    </source>
</evidence>
<dbReference type="VEuPathDB" id="FungiDB:SPSK_05538"/>
<evidence type="ECO:0000256" key="2">
    <source>
        <dbReference type="ARBA" id="ARBA00012614"/>
    </source>
</evidence>
<keyword evidence="7" id="KW-0256">Endoplasmic reticulum</keyword>
<evidence type="ECO:0000256" key="7">
    <source>
        <dbReference type="RuleBase" id="RU362128"/>
    </source>
</evidence>
<evidence type="ECO:0000256" key="1">
    <source>
        <dbReference type="ARBA" id="ARBA00011198"/>
    </source>
</evidence>
<gene>
    <name evidence="7" type="primary">ALG13</name>
    <name evidence="9" type="ORF">SPSK_05538</name>
</gene>
<dbReference type="KEGG" id="ssck:SPSK_05538"/>
<evidence type="ECO:0000256" key="6">
    <source>
        <dbReference type="ARBA" id="ARBA00048184"/>
    </source>
</evidence>
<reference evidence="9 10" key="2">
    <citation type="journal article" date="2015" name="Eukaryot. Cell">
        <title>Asexual propagation of a virulent clone complex in a human and feline outbreak of sporotrichosis.</title>
        <authorList>
            <person name="Teixeira Mde M."/>
            <person name="Rodrigues A.M."/>
            <person name="Tsui C.K."/>
            <person name="de Almeida L.G."/>
            <person name="Van Diepeningen A.D."/>
            <person name="van den Ende B.G."/>
            <person name="Fernandes G.F."/>
            <person name="Kano R."/>
            <person name="Hamelin R.C."/>
            <person name="Lopes-Bezerra L.M."/>
            <person name="Vasconcelos A.T."/>
            <person name="de Hoog S."/>
            <person name="de Camargo Z.P."/>
            <person name="Felipe M.S."/>
        </authorList>
    </citation>
    <scope>NUCLEOTIDE SEQUENCE [LARGE SCALE GENOMIC DNA]</scope>
    <source>
        <strain evidence="9 10">1099-18</strain>
    </source>
</reference>
<comment type="function">
    <text evidence="4 7">Involved in protein N-glycosylation. Essential for the second step of the dolichol-linked oligosaccharide pathway.</text>
</comment>
<dbReference type="EMBL" id="AXCR01000012">
    <property type="protein sequence ID" value="KJR81037.1"/>
    <property type="molecule type" value="Genomic_DNA"/>
</dbReference>
<dbReference type="Gene3D" id="3.40.50.2000">
    <property type="entry name" value="Glycogen Phosphorylase B"/>
    <property type="match status" value="1"/>
</dbReference>
<accession>A0A0F2LUA0</accession>
<reference evidence="9 10" key="1">
    <citation type="journal article" date="2014" name="BMC Genomics">
        <title>Comparative genomics of the major fungal agents of human and animal Sporotrichosis: Sporothrix schenckii and Sporothrix brasiliensis.</title>
        <authorList>
            <person name="Teixeira M.M."/>
            <person name="de Almeida L.G."/>
            <person name="Kubitschek-Barreira P."/>
            <person name="Alves F.L."/>
            <person name="Kioshima E.S."/>
            <person name="Abadio A.K."/>
            <person name="Fernandes L."/>
            <person name="Derengowski L.S."/>
            <person name="Ferreira K.S."/>
            <person name="Souza R.C."/>
            <person name="Ruiz J.C."/>
            <person name="de Andrade N.C."/>
            <person name="Paes H.C."/>
            <person name="Nicola A.M."/>
            <person name="Albuquerque P."/>
            <person name="Gerber A.L."/>
            <person name="Martins V.P."/>
            <person name="Peconick L.D."/>
            <person name="Neto A.V."/>
            <person name="Chaucanez C.B."/>
            <person name="Silva P.A."/>
            <person name="Cunha O.L."/>
            <person name="de Oliveira F.F."/>
            <person name="dos Santos T.C."/>
            <person name="Barros A.L."/>
            <person name="Soares M.A."/>
            <person name="de Oliveira L.M."/>
            <person name="Marini M.M."/>
            <person name="Villalobos-Duno H."/>
            <person name="Cunha M.M."/>
            <person name="de Hoog S."/>
            <person name="da Silveira J.F."/>
            <person name="Henrissat B."/>
            <person name="Nino-Vega G.A."/>
            <person name="Cisalpino P.S."/>
            <person name="Mora-Montes H.M."/>
            <person name="Almeida S.R."/>
            <person name="Stajich J.E."/>
            <person name="Lopes-Bezerra L.M."/>
            <person name="Vasconcelos A.T."/>
            <person name="Felipe M.S."/>
        </authorList>
    </citation>
    <scope>NUCLEOTIDE SEQUENCE [LARGE SCALE GENOMIC DNA]</scope>
    <source>
        <strain evidence="9 10">1099-18</strain>
    </source>
</reference>
<comment type="subcellular location">
    <subcellularLocation>
        <location evidence="7">Endoplasmic reticulum</location>
    </subcellularLocation>
</comment>
<dbReference type="RefSeq" id="XP_016583713.1">
    <property type="nucleotide sequence ID" value="XM_016732282.1"/>
</dbReference>
<feature type="domain" description="Glycosyl transferase family 28 C-terminal" evidence="8">
    <location>
        <begin position="16"/>
        <end position="163"/>
    </location>
</feature>
<organism evidence="9 10">
    <name type="scientific">Sporothrix schenckii 1099-18</name>
    <dbReference type="NCBI Taxonomy" id="1397361"/>
    <lineage>
        <taxon>Eukaryota</taxon>
        <taxon>Fungi</taxon>
        <taxon>Dikarya</taxon>
        <taxon>Ascomycota</taxon>
        <taxon>Pezizomycotina</taxon>
        <taxon>Sordariomycetes</taxon>
        <taxon>Sordariomycetidae</taxon>
        <taxon>Ophiostomatales</taxon>
        <taxon>Ophiostomataceae</taxon>
        <taxon>Sporothrix</taxon>
    </lineage>
</organism>
<evidence type="ECO:0000256" key="4">
    <source>
        <dbReference type="ARBA" id="ARBA00024804"/>
    </source>
</evidence>
<dbReference type="PANTHER" id="PTHR47043:SF1">
    <property type="entry name" value="UDP-N-ACETYLGLUCOSAMINE TRANSFERASE SUBUNIT ALG13"/>
    <property type="match status" value="1"/>
</dbReference>
<dbReference type="GeneID" id="27667559"/>
<evidence type="ECO:0000313" key="10">
    <source>
        <dbReference type="Proteomes" id="UP000033710"/>
    </source>
</evidence>
<dbReference type="Proteomes" id="UP000033710">
    <property type="component" value="Unassembled WGS sequence"/>
</dbReference>
<dbReference type="GO" id="GO:0006488">
    <property type="term" value="P:dolichol-linked oligosaccharide biosynthetic process"/>
    <property type="evidence" value="ECO:0007669"/>
    <property type="project" value="TreeGrafter"/>
</dbReference>
<evidence type="ECO:0000256" key="5">
    <source>
        <dbReference type="ARBA" id="ARBA00032061"/>
    </source>
</evidence>
<comment type="catalytic activity">
    <reaction evidence="6">
        <text>an N-acetyl-alpha-D-glucosaminyl-diphospho-di-trans,poly-cis-dolichol + UDP-N-acetyl-alpha-D-glucosamine = an N,N'-diacetylchitobiosyl-diphospho-di-trans,poly-cis-dolichol + UDP + H(+)</text>
        <dbReference type="Rhea" id="RHEA:23380"/>
        <dbReference type="Rhea" id="RHEA-COMP:19507"/>
        <dbReference type="Rhea" id="RHEA-COMP:19510"/>
        <dbReference type="ChEBI" id="CHEBI:15378"/>
        <dbReference type="ChEBI" id="CHEBI:57269"/>
        <dbReference type="ChEBI" id="CHEBI:57705"/>
        <dbReference type="ChEBI" id="CHEBI:58223"/>
        <dbReference type="ChEBI" id="CHEBI:58427"/>
        <dbReference type="EC" id="2.4.1.141"/>
    </reaction>
</comment>
<dbReference type="Pfam" id="PF04101">
    <property type="entry name" value="Glyco_tran_28_C"/>
    <property type="match status" value="1"/>
</dbReference>
<dbReference type="AlphaFoldDB" id="A0A0F2LUA0"/>
<dbReference type="OrthoDB" id="20273at2759"/>
<comment type="similarity">
    <text evidence="7">Belongs to the glycosyltransferase 28 family.</text>
</comment>